<evidence type="ECO:0000313" key="2">
    <source>
        <dbReference type="Proteomes" id="UP001497680"/>
    </source>
</evidence>
<organism evidence="1 2">
    <name type="scientific">Hypoxylon rubiginosum</name>
    <dbReference type="NCBI Taxonomy" id="110542"/>
    <lineage>
        <taxon>Eukaryota</taxon>
        <taxon>Fungi</taxon>
        <taxon>Dikarya</taxon>
        <taxon>Ascomycota</taxon>
        <taxon>Pezizomycotina</taxon>
        <taxon>Sordariomycetes</taxon>
        <taxon>Xylariomycetidae</taxon>
        <taxon>Xylariales</taxon>
        <taxon>Hypoxylaceae</taxon>
        <taxon>Hypoxylon</taxon>
    </lineage>
</organism>
<dbReference type="EMBL" id="MU394329">
    <property type="protein sequence ID" value="KAI6085060.1"/>
    <property type="molecule type" value="Genomic_DNA"/>
</dbReference>
<accession>A0ACC0CY85</accession>
<name>A0ACC0CY85_9PEZI</name>
<comment type="caution">
    <text evidence="1">The sequence shown here is derived from an EMBL/GenBank/DDBJ whole genome shotgun (WGS) entry which is preliminary data.</text>
</comment>
<reference evidence="1 2" key="1">
    <citation type="journal article" date="2022" name="New Phytol.">
        <title>Ecological generalism drives hyperdiversity of secondary metabolite gene clusters in xylarialean endophytes.</title>
        <authorList>
            <person name="Franco M.E.E."/>
            <person name="Wisecaver J.H."/>
            <person name="Arnold A.E."/>
            <person name="Ju Y.M."/>
            <person name="Slot J.C."/>
            <person name="Ahrendt S."/>
            <person name="Moore L.P."/>
            <person name="Eastman K.E."/>
            <person name="Scott K."/>
            <person name="Konkel Z."/>
            <person name="Mondo S.J."/>
            <person name="Kuo A."/>
            <person name="Hayes R.D."/>
            <person name="Haridas S."/>
            <person name="Andreopoulos B."/>
            <person name="Riley R."/>
            <person name="LaButti K."/>
            <person name="Pangilinan J."/>
            <person name="Lipzen A."/>
            <person name="Amirebrahimi M."/>
            <person name="Yan J."/>
            <person name="Adam C."/>
            <person name="Keymanesh K."/>
            <person name="Ng V."/>
            <person name="Louie K."/>
            <person name="Northen T."/>
            <person name="Drula E."/>
            <person name="Henrissat B."/>
            <person name="Hsieh H.M."/>
            <person name="Youens-Clark K."/>
            <person name="Lutzoni F."/>
            <person name="Miadlikowska J."/>
            <person name="Eastwood D.C."/>
            <person name="Hamelin R.C."/>
            <person name="Grigoriev I.V."/>
            <person name="U'Ren J.M."/>
        </authorList>
    </citation>
    <scope>NUCLEOTIDE SEQUENCE [LARGE SCALE GENOMIC DNA]</scope>
    <source>
        <strain evidence="1 2">ER1909</strain>
    </source>
</reference>
<gene>
    <name evidence="1" type="ORF">F4821DRAFT_161302</name>
</gene>
<proteinExistence type="predicted"/>
<evidence type="ECO:0000313" key="1">
    <source>
        <dbReference type="EMBL" id="KAI6085060.1"/>
    </source>
</evidence>
<keyword evidence="2" id="KW-1185">Reference proteome</keyword>
<sequence length="213" mass="23998">MGRDIRVTENLDTKQRNRVGTRVSCLFSKLRGTKMGVGCARAQVLWGAANTTGLMFMSFFPLPFFCPCITAFDWGARGYTGFPAISFALFPRQRFLFQWVNKRIIKSLGVRKGGRLCVWIVWRRKNSVCIGNHIRVVKQSAGGRGKWDIPVVLLMANGVPTSREVIIKGGHIWCGPLPYIQTRSIEMGQDTSLLLLNFCRPFCNVLCCCRDNS</sequence>
<protein>
    <submittedName>
        <fullName evidence="1">Uncharacterized protein</fullName>
    </submittedName>
</protein>
<dbReference type="Proteomes" id="UP001497680">
    <property type="component" value="Unassembled WGS sequence"/>
</dbReference>